<keyword evidence="1" id="KW-0547">Nucleotide-binding</keyword>
<feature type="domain" description="Helicase ATP-binding" evidence="5">
    <location>
        <begin position="21"/>
        <end position="321"/>
    </location>
</feature>
<dbReference type="GO" id="GO:0005524">
    <property type="term" value="F:ATP binding"/>
    <property type="evidence" value="ECO:0007669"/>
    <property type="project" value="UniProtKB-KW"/>
</dbReference>
<sequence>MAAPVGQKAPHGTKVLKMCGLNVLFPATHTPFPAQRGLMSAAVRALESGSNALLESPTGTGKTLALLCAALSWQRAERERLAERQQKRAAAVEAEANLALDADETPDIEALLKRVQENNAAAQRERAPRVVFASRTHSQLRQVVKELRRCSFFHSHRAFVVQGGEEGFSAQGPAGQGGTEGGAGRARAAPVDAPAVGGCASSSTSSLSCGGAPAAAAAASPRAWGTSAASVAHRLREDSDSDGTERGGSATGLRELGCTAASSRSRFRMTTLGSRKQYCVHHSVSRQLLGRDELCRDLLRRRQCPHYSAKTSLLMSLPRCL</sequence>
<dbReference type="SMART" id="SM00488">
    <property type="entry name" value="DEXDc2"/>
    <property type="match status" value="1"/>
</dbReference>
<evidence type="ECO:0000256" key="4">
    <source>
        <dbReference type="SAM" id="MobiDB-lite"/>
    </source>
</evidence>
<dbReference type="GO" id="GO:0003677">
    <property type="term" value="F:DNA binding"/>
    <property type="evidence" value="ECO:0007669"/>
    <property type="project" value="InterPro"/>
</dbReference>
<protein>
    <recommendedName>
        <fullName evidence="5">Helicase ATP-binding domain-containing protein</fullName>
    </recommendedName>
</protein>
<dbReference type="Gene3D" id="3.40.50.300">
    <property type="entry name" value="P-loop containing nucleotide triphosphate hydrolases"/>
    <property type="match status" value="1"/>
</dbReference>
<feature type="region of interest" description="Disordered" evidence="4">
    <location>
        <begin position="166"/>
        <end position="189"/>
    </location>
</feature>
<keyword evidence="3" id="KW-0067">ATP-binding</keyword>
<dbReference type="InterPro" id="IPR010614">
    <property type="entry name" value="RAD3-like_helicase_DEAD"/>
</dbReference>
<dbReference type="Pfam" id="PF06733">
    <property type="entry name" value="DEAD_2"/>
    <property type="match status" value="1"/>
</dbReference>
<keyword evidence="2" id="KW-0378">Hydrolase</keyword>
<dbReference type="GO" id="GO:0016818">
    <property type="term" value="F:hydrolase activity, acting on acid anhydrides, in phosphorus-containing anhydrides"/>
    <property type="evidence" value="ECO:0007669"/>
    <property type="project" value="InterPro"/>
</dbReference>
<proteinExistence type="predicted"/>
<organism evidence="6">
    <name type="scientific">Cafeteria roenbergensis</name>
    <name type="common">Marine flagellate</name>
    <dbReference type="NCBI Taxonomy" id="33653"/>
    <lineage>
        <taxon>Eukaryota</taxon>
        <taxon>Sar</taxon>
        <taxon>Stramenopiles</taxon>
        <taxon>Bigyra</taxon>
        <taxon>Opalozoa</taxon>
        <taxon>Bicosoecida</taxon>
        <taxon>Cafeteriaceae</taxon>
        <taxon>Cafeteria</taxon>
    </lineage>
</organism>
<name>A0A7S0PBI5_CAFRO</name>
<dbReference type="PANTHER" id="PTHR11472">
    <property type="entry name" value="DNA REPAIR DEAD HELICASE RAD3/XP-D SUBFAMILY MEMBER"/>
    <property type="match status" value="1"/>
</dbReference>
<dbReference type="InterPro" id="IPR027417">
    <property type="entry name" value="P-loop_NTPase"/>
</dbReference>
<feature type="region of interest" description="Disordered" evidence="4">
    <location>
        <begin position="230"/>
        <end position="254"/>
    </location>
</feature>
<dbReference type="SUPFAM" id="SSF52540">
    <property type="entry name" value="P-loop containing nucleoside triphosphate hydrolases"/>
    <property type="match status" value="1"/>
</dbReference>
<dbReference type="Pfam" id="PF00270">
    <property type="entry name" value="DEAD"/>
    <property type="match status" value="1"/>
</dbReference>
<dbReference type="GO" id="GO:0003678">
    <property type="term" value="F:DNA helicase activity"/>
    <property type="evidence" value="ECO:0007669"/>
    <property type="project" value="InterPro"/>
</dbReference>
<reference evidence="6" key="1">
    <citation type="submission" date="2021-01" db="EMBL/GenBank/DDBJ databases">
        <authorList>
            <person name="Corre E."/>
            <person name="Pelletier E."/>
            <person name="Niang G."/>
            <person name="Scheremetjew M."/>
            <person name="Finn R."/>
            <person name="Kale V."/>
            <person name="Holt S."/>
            <person name="Cochrane G."/>
            <person name="Meng A."/>
            <person name="Brown T."/>
            <person name="Cohen L."/>
        </authorList>
    </citation>
    <scope>NUCLEOTIDE SEQUENCE</scope>
    <source>
        <strain evidence="6">E4-10</strain>
    </source>
</reference>
<accession>A0A7S0PBI5</accession>
<dbReference type="InterPro" id="IPR006554">
    <property type="entry name" value="Helicase-like_DEXD_c2"/>
</dbReference>
<evidence type="ECO:0000313" key="6">
    <source>
        <dbReference type="EMBL" id="CAD8560763.1"/>
    </source>
</evidence>
<dbReference type="InterPro" id="IPR045028">
    <property type="entry name" value="DinG/Rad3-like"/>
</dbReference>
<dbReference type="AlphaFoldDB" id="A0A7S0PBI5"/>
<feature type="compositionally biased region" description="Gly residues" evidence="4">
    <location>
        <begin position="174"/>
        <end position="184"/>
    </location>
</feature>
<gene>
    <name evidence="6" type="ORF">CROE0942_LOCUS5099</name>
</gene>
<evidence type="ECO:0000256" key="1">
    <source>
        <dbReference type="ARBA" id="ARBA00022741"/>
    </source>
</evidence>
<evidence type="ECO:0000256" key="2">
    <source>
        <dbReference type="ARBA" id="ARBA00022801"/>
    </source>
</evidence>
<dbReference type="InterPro" id="IPR011545">
    <property type="entry name" value="DEAD/DEAH_box_helicase_dom"/>
</dbReference>
<dbReference type="PROSITE" id="PS51193">
    <property type="entry name" value="HELICASE_ATP_BIND_2"/>
    <property type="match status" value="1"/>
</dbReference>
<dbReference type="InterPro" id="IPR014013">
    <property type="entry name" value="Helic_SF1/SF2_ATP-bd_DinG/Rad3"/>
</dbReference>
<dbReference type="PANTHER" id="PTHR11472:SF34">
    <property type="entry name" value="REGULATOR OF TELOMERE ELONGATION HELICASE 1"/>
    <property type="match status" value="1"/>
</dbReference>
<evidence type="ECO:0000259" key="5">
    <source>
        <dbReference type="PROSITE" id="PS51193"/>
    </source>
</evidence>
<evidence type="ECO:0000256" key="3">
    <source>
        <dbReference type="ARBA" id="ARBA00022840"/>
    </source>
</evidence>
<dbReference type="EMBL" id="HBET01007571">
    <property type="protein sequence ID" value="CAD8560763.1"/>
    <property type="molecule type" value="Transcribed_RNA"/>
</dbReference>